<dbReference type="InterPro" id="IPR036646">
    <property type="entry name" value="PGAM_B_sf"/>
</dbReference>
<evidence type="ECO:0000313" key="12">
    <source>
        <dbReference type="Proteomes" id="UP000095283"/>
    </source>
</evidence>
<comment type="pathway">
    <text evidence="2">Carbohydrate degradation; glycolysis; pyruvate from D-glyceraldehyde 3-phosphate: step 3/5.</text>
</comment>
<evidence type="ECO:0000256" key="4">
    <source>
        <dbReference type="ARBA" id="ARBA00012026"/>
    </source>
</evidence>
<sequence length="433" mass="47971">MAGNQEVKNPVCLVVIDGWGLSDDPYGNAILNSNTPACCHFPVFLISKLFYRYFLGNWTQIEAHGLHVGLPEGLMGNSEVGHLNIGAGRPIYQDIVRINLSVKNNSMVINEALVAACERAKVKTGRIHLAGLVSDGGVHSHINHMFALLKAIKELQVPNCFLHFYGDGRDTSPTSGAGFLDISCRSGYVLNKINQFNIVLIKLIRLWAWSGIRTATRRFLIQEICKYYNFYYVVFIICTYAHKLLFSGYILMVTADHGNAEKMKALDGSKHTAHTCNRVPFTCSSDKFLFKKLLDRAPALCDVAPTVLDIMGLPQPAEMTGVSLVEKDHSMDPPLRNSLWCPTFQIGTLCPGSYLLLVKHEYENRLSRLLRECLCLLGGSHTYSSIASIMHYPSCCISIAATSVQIEPEILSRNPNGTPRNEQGHLSLALSLL</sequence>
<keyword evidence="12" id="KW-1185">Reference proteome</keyword>
<dbReference type="PANTHER" id="PTHR31637">
    <property type="entry name" value="2,3-BISPHOSPHOGLYCERATE-INDEPENDENT PHOSPHOGLYCERATE MUTASE"/>
    <property type="match status" value="1"/>
</dbReference>
<evidence type="ECO:0000256" key="1">
    <source>
        <dbReference type="ARBA" id="ARBA00001936"/>
    </source>
</evidence>
<dbReference type="Gene3D" id="3.40.720.10">
    <property type="entry name" value="Alkaline Phosphatase, subunit A"/>
    <property type="match status" value="2"/>
</dbReference>
<evidence type="ECO:0000256" key="2">
    <source>
        <dbReference type="ARBA" id="ARBA00004798"/>
    </source>
</evidence>
<evidence type="ECO:0000256" key="8">
    <source>
        <dbReference type="ARBA" id="ARBA00023235"/>
    </source>
</evidence>
<evidence type="ECO:0000256" key="9">
    <source>
        <dbReference type="SAM" id="Phobius"/>
    </source>
</evidence>
<protein>
    <recommendedName>
        <fullName evidence="4">phosphoglycerate mutase (2,3-diphosphoglycerate-independent)</fullName>
        <ecNumber evidence="4">5.4.2.12</ecNumber>
    </recommendedName>
</protein>
<keyword evidence="5" id="KW-0479">Metal-binding</keyword>
<evidence type="ECO:0000256" key="5">
    <source>
        <dbReference type="ARBA" id="ARBA00022723"/>
    </source>
</evidence>
<comment type="similarity">
    <text evidence="3">Belongs to the BPG-independent phosphoglycerate mutase family.</text>
</comment>
<accession>A0A1I7W8U5</accession>
<evidence type="ECO:0000313" key="13">
    <source>
        <dbReference type="WBParaSite" id="Hba_01072"/>
    </source>
</evidence>
<dbReference type="UniPathway" id="UPA00109">
    <property type="reaction ID" value="UER00186"/>
</dbReference>
<keyword evidence="8" id="KW-0413">Isomerase</keyword>
<evidence type="ECO:0000256" key="3">
    <source>
        <dbReference type="ARBA" id="ARBA00008819"/>
    </source>
</evidence>
<keyword evidence="9" id="KW-0472">Membrane</keyword>
<dbReference type="Pfam" id="PF06415">
    <property type="entry name" value="iPGM_N"/>
    <property type="match status" value="1"/>
</dbReference>
<comment type="cofactor">
    <cofactor evidence="1">
        <name>Mn(2+)</name>
        <dbReference type="ChEBI" id="CHEBI:29035"/>
    </cofactor>
</comment>
<dbReference type="Proteomes" id="UP000095283">
    <property type="component" value="Unplaced"/>
</dbReference>
<dbReference type="InterPro" id="IPR005995">
    <property type="entry name" value="Pgm_bpd_ind"/>
</dbReference>
<evidence type="ECO:0000259" key="11">
    <source>
        <dbReference type="Pfam" id="PF06415"/>
    </source>
</evidence>
<keyword evidence="7" id="KW-0464">Manganese</keyword>
<dbReference type="InterPro" id="IPR017850">
    <property type="entry name" value="Alkaline_phosphatase_core_sf"/>
</dbReference>
<dbReference type="GO" id="GO:0004619">
    <property type="term" value="F:phosphoglycerate mutase activity"/>
    <property type="evidence" value="ECO:0007669"/>
    <property type="project" value="UniProtKB-EC"/>
</dbReference>
<name>A0A1I7W8U5_HETBA</name>
<evidence type="ECO:0000256" key="7">
    <source>
        <dbReference type="ARBA" id="ARBA00023211"/>
    </source>
</evidence>
<keyword evidence="9" id="KW-0812">Transmembrane</keyword>
<dbReference type="PANTHER" id="PTHR31637:SF0">
    <property type="entry name" value="2,3-BISPHOSPHOGLYCERATE-INDEPENDENT PHOSPHOGLYCERATE MUTASE"/>
    <property type="match status" value="1"/>
</dbReference>
<keyword evidence="6" id="KW-0324">Glycolysis</keyword>
<proteinExistence type="inferred from homology"/>
<dbReference type="GO" id="GO:0006007">
    <property type="term" value="P:glucose catabolic process"/>
    <property type="evidence" value="ECO:0007669"/>
    <property type="project" value="InterPro"/>
</dbReference>
<reference evidence="13" key="1">
    <citation type="submission" date="2016-11" db="UniProtKB">
        <authorList>
            <consortium name="WormBaseParasite"/>
        </authorList>
    </citation>
    <scope>IDENTIFICATION</scope>
</reference>
<dbReference type="GO" id="GO:0006096">
    <property type="term" value="P:glycolytic process"/>
    <property type="evidence" value="ECO:0007669"/>
    <property type="project" value="UniProtKB-UniPathway"/>
</dbReference>
<dbReference type="SUPFAM" id="SSF64158">
    <property type="entry name" value="2,3-Bisphosphoglycerate-independent phosphoglycerate mutase, substrate-binding domain"/>
    <property type="match status" value="1"/>
</dbReference>
<feature type="domain" description="Metalloenzyme" evidence="10">
    <location>
        <begin position="246"/>
        <end position="314"/>
    </location>
</feature>
<dbReference type="GO" id="GO:0005737">
    <property type="term" value="C:cytoplasm"/>
    <property type="evidence" value="ECO:0007669"/>
    <property type="project" value="InterPro"/>
</dbReference>
<dbReference type="AlphaFoldDB" id="A0A1I7W8U5"/>
<dbReference type="WBParaSite" id="Hba_01072">
    <property type="protein sequence ID" value="Hba_01072"/>
    <property type="gene ID" value="Hba_01072"/>
</dbReference>
<dbReference type="GO" id="GO:0030145">
    <property type="term" value="F:manganese ion binding"/>
    <property type="evidence" value="ECO:0007669"/>
    <property type="project" value="InterPro"/>
</dbReference>
<dbReference type="EC" id="5.4.2.12" evidence="4"/>
<dbReference type="Pfam" id="PF01676">
    <property type="entry name" value="Metalloenzyme"/>
    <property type="match status" value="1"/>
</dbReference>
<evidence type="ECO:0000256" key="6">
    <source>
        <dbReference type="ARBA" id="ARBA00023152"/>
    </source>
</evidence>
<dbReference type="InterPro" id="IPR011258">
    <property type="entry name" value="BPG-indep_PGM_N"/>
</dbReference>
<feature type="transmembrane region" description="Helical" evidence="9">
    <location>
        <begin position="230"/>
        <end position="254"/>
    </location>
</feature>
<organism evidence="12 13">
    <name type="scientific">Heterorhabditis bacteriophora</name>
    <name type="common">Entomopathogenic nematode worm</name>
    <dbReference type="NCBI Taxonomy" id="37862"/>
    <lineage>
        <taxon>Eukaryota</taxon>
        <taxon>Metazoa</taxon>
        <taxon>Ecdysozoa</taxon>
        <taxon>Nematoda</taxon>
        <taxon>Chromadorea</taxon>
        <taxon>Rhabditida</taxon>
        <taxon>Rhabditina</taxon>
        <taxon>Rhabditomorpha</taxon>
        <taxon>Strongyloidea</taxon>
        <taxon>Heterorhabditidae</taxon>
        <taxon>Heterorhabditis</taxon>
    </lineage>
</organism>
<dbReference type="SUPFAM" id="SSF53649">
    <property type="entry name" value="Alkaline phosphatase-like"/>
    <property type="match status" value="1"/>
</dbReference>
<keyword evidence="9" id="KW-1133">Transmembrane helix</keyword>
<evidence type="ECO:0000259" key="10">
    <source>
        <dbReference type="Pfam" id="PF01676"/>
    </source>
</evidence>
<dbReference type="InterPro" id="IPR006124">
    <property type="entry name" value="Metalloenzyme"/>
</dbReference>
<feature type="domain" description="BPG-independent PGAM N-terminal" evidence="11">
    <location>
        <begin position="98"/>
        <end position="181"/>
    </location>
</feature>